<evidence type="ECO:0000256" key="2">
    <source>
        <dbReference type="ARBA" id="ARBA00004572"/>
    </source>
</evidence>
<dbReference type="EMBL" id="KN824826">
    <property type="protein sequence ID" value="KIL00788.1"/>
    <property type="molecule type" value="Genomic_DNA"/>
</dbReference>
<feature type="binding site" evidence="11">
    <location>
        <position position="154"/>
    </location>
    <ligand>
        <name>FAD</name>
        <dbReference type="ChEBI" id="CHEBI:57692"/>
    </ligand>
</feature>
<dbReference type="InterPro" id="IPR001834">
    <property type="entry name" value="CBR-like"/>
</dbReference>
<evidence type="ECO:0000256" key="12">
    <source>
        <dbReference type="RuleBase" id="RU361226"/>
    </source>
</evidence>
<evidence type="ECO:0000256" key="6">
    <source>
        <dbReference type="ARBA" id="ARBA00022827"/>
    </source>
</evidence>
<evidence type="ECO:0000259" key="14">
    <source>
        <dbReference type="PROSITE" id="PS51384"/>
    </source>
</evidence>
<evidence type="ECO:0000256" key="5">
    <source>
        <dbReference type="ARBA" id="ARBA00022787"/>
    </source>
</evidence>
<dbReference type="OrthoDB" id="432685at2759"/>
<proteinExistence type="inferred from homology"/>
<keyword evidence="4 11" id="KW-0285">Flavoprotein</keyword>
<dbReference type="Pfam" id="PF00970">
    <property type="entry name" value="FAD_binding_6"/>
    <property type="match status" value="1"/>
</dbReference>
<comment type="similarity">
    <text evidence="3 12">Belongs to the flavoprotein pyridine nucleotide cytochrome reductase family.</text>
</comment>
<protein>
    <recommendedName>
        <fullName evidence="12">NADH-cytochrome b5 reductase</fullName>
        <ecNumber evidence="12">1.6.2.2</ecNumber>
    </recommendedName>
</protein>
<name>A0A0D0DP47_9AGAM</name>
<dbReference type="CDD" id="cd06183">
    <property type="entry name" value="cyt_b5_reduct_like"/>
    <property type="match status" value="1"/>
</dbReference>
<evidence type="ECO:0000256" key="3">
    <source>
        <dbReference type="ARBA" id="ARBA00006105"/>
    </source>
</evidence>
<feature type="binding site" evidence="11">
    <location>
        <position position="144"/>
    </location>
    <ligand>
        <name>FAD</name>
        <dbReference type="ChEBI" id="CHEBI:57692"/>
    </ligand>
</feature>
<dbReference type="GO" id="GO:0005741">
    <property type="term" value="C:mitochondrial outer membrane"/>
    <property type="evidence" value="ECO:0007669"/>
    <property type="project" value="UniProtKB-SubCell"/>
</dbReference>
<dbReference type="PRINTS" id="PR00371">
    <property type="entry name" value="FPNCR"/>
</dbReference>
<evidence type="ECO:0000313" key="15">
    <source>
        <dbReference type="EMBL" id="KIL00788.1"/>
    </source>
</evidence>
<feature type="binding site" evidence="11">
    <location>
        <position position="146"/>
    </location>
    <ligand>
        <name>FAD</name>
        <dbReference type="ChEBI" id="CHEBI:57692"/>
    </ligand>
</feature>
<dbReference type="AlphaFoldDB" id="A0A0D0DP47"/>
<dbReference type="FunFam" id="3.40.50.80:FF:000009">
    <property type="entry name" value="NADH-cytochrome b5 reductase"/>
    <property type="match status" value="1"/>
</dbReference>
<feature type="binding site" evidence="11">
    <location>
        <position position="127"/>
    </location>
    <ligand>
        <name>FAD</name>
        <dbReference type="ChEBI" id="CHEBI:57692"/>
    </ligand>
</feature>
<dbReference type="Gene3D" id="3.40.50.80">
    <property type="entry name" value="Nucleotide-binding domain of ferredoxin-NADP reductase (FNR) module"/>
    <property type="match status" value="1"/>
</dbReference>
<dbReference type="PROSITE" id="PS51384">
    <property type="entry name" value="FAD_FR"/>
    <property type="match status" value="1"/>
</dbReference>
<dbReference type="Proteomes" id="UP000054538">
    <property type="component" value="Unassembled WGS sequence"/>
</dbReference>
<evidence type="ECO:0000313" key="16">
    <source>
        <dbReference type="Proteomes" id="UP000054538"/>
    </source>
</evidence>
<reference evidence="15 16" key="1">
    <citation type="submission" date="2014-04" db="EMBL/GenBank/DDBJ databases">
        <authorList>
            <consortium name="DOE Joint Genome Institute"/>
            <person name="Kuo A."/>
            <person name="Kohler A."/>
            <person name="Jargeat P."/>
            <person name="Nagy L.G."/>
            <person name="Floudas D."/>
            <person name="Copeland A."/>
            <person name="Barry K.W."/>
            <person name="Cichocki N."/>
            <person name="Veneault-Fourrey C."/>
            <person name="LaButti K."/>
            <person name="Lindquist E.A."/>
            <person name="Lipzen A."/>
            <person name="Lundell T."/>
            <person name="Morin E."/>
            <person name="Murat C."/>
            <person name="Sun H."/>
            <person name="Tunlid A."/>
            <person name="Henrissat B."/>
            <person name="Grigoriev I.V."/>
            <person name="Hibbett D.S."/>
            <person name="Martin F."/>
            <person name="Nordberg H.P."/>
            <person name="Cantor M.N."/>
            <person name="Hua S.X."/>
        </authorList>
    </citation>
    <scope>NUCLEOTIDE SEQUENCE [LARGE SCALE GENOMIC DNA]</scope>
    <source>
        <strain evidence="15 16">Ve08.2h10</strain>
    </source>
</reference>
<evidence type="ECO:0000256" key="7">
    <source>
        <dbReference type="ARBA" id="ARBA00023002"/>
    </source>
</evidence>
<dbReference type="EC" id="1.6.2.2" evidence="12"/>
<dbReference type="PANTHER" id="PTHR19370:SF171">
    <property type="entry name" value="NADH-CYTOCHROME B5 REDUCTASE 2"/>
    <property type="match status" value="1"/>
</dbReference>
<sequence>MTFIRAATLARLAAASNKLYSTQAATVQKSSLPLYLFGAAVASAGAYGYFTYASKAEEPKPKKVLTSPLDPKDFIDITLKRVEPYNHNTSKFVFDLGDGKASLLPVTSCVLLKTDSFTDANGKPMARPYTPISASDLEGELTFIIKKYETGNVSKYIHSLKPGDKLAVKGPMPKWPWKMNEFDEVGLIGGGSGIAPLYQVLQHALADETNKTKFKLVFANVTEADILLREEFDTMKKKYPNNFDVVYVLDKPPANWDGPSGYVTADLIKQHIAPPSLGEKVKVFVCGPPPQVLALAGKKAGPKQGEFSGILKELGYTADQVFKF</sequence>
<keyword evidence="16" id="KW-1185">Reference proteome</keyword>
<evidence type="ECO:0000256" key="1">
    <source>
        <dbReference type="ARBA" id="ARBA00001974"/>
    </source>
</evidence>
<dbReference type="SUPFAM" id="SSF52343">
    <property type="entry name" value="Ferredoxin reductase-like, C-terminal NADP-linked domain"/>
    <property type="match status" value="1"/>
</dbReference>
<dbReference type="HOGENOM" id="CLU_003827_9_1_1"/>
<dbReference type="InterPro" id="IPR039261">
    <property type="entry name" value="FNR_nucleotide-bd"/>
</dbReference>
<keyword evidence="13" id="KW-0472">Membrane</keyword>
<accession>A0A0D0DP47</accession>
<feature type="domain" description="FAD-binding FR-type" evidence="14">
    <location>
        <begin position="72"/>
        <end position="178"/>
    </location>
</feature>
<dbReference type="SUPFAM" id="SSF63380">
    <property type="entry name" value="Riboflavin synthase domain-like"/>
    <property type="match status" value="1"/>
</dbReference>
<keyword evidence="8 12" id="KW-0520">NAD</keyword>
<keyword evidence="5" id="KW-1000">Mitochondrion outer membrane</keyword>
<evidence type="ECO:0000256" key="4">
    <source>
        <dbReference type="ARBA" id="ARBA00022630"/>
    </source>
</evidence>
<dbReference type="PRINTS" id="PR00406">
    <property type="entry name" value="CYTB5RDTASE"/>
</dbReference>
<dbReference type="Gene3D" id="2.40.30.10">
    <property type="entry name" value="Translation factors"/>
    <property type="match status" value="1"/>
</dbReference>
<evidence type="ECO:0000256" key="13">
    <source>
        <dbReference type="SAM" id="Phobius"/>
    </source>
</evidence>
<dbReference type="Pfam" id="PF00175">
    <property type="entry name" value="NAD_binding_1"/>
    <property type="match status" value="1"/>
</dbReference>
<keyword evidence="9" id="KW-0496">Mitochondrion</keyword>
<dbReference type="InterPro" id="IPR001433">
    <property type="entry name" value="OxRdtase_FAD/NAD-bd"/>
</dbReference>
<feature type="binding site" evidence="11">
    <location>
        <position position="128"/>
    </location>
    <ligand>
        <name>FAD</name>
        <dbReference type="ChEBI" id="CHEBI:57692"/>
    </ligand>
</feature>
<feature type="binding site" evidence="11">
    <location>
        <position position="129"/>
    </location>
    <ligand>
        <name>FAD</name>
        <dbReference type="ChEBI" id="CHEBI:57692"/>
    </ligand>
</feature>
<evidence type="ECO:0000256" key="9">
    <source>
        <dbReference type="ARBA" id="ARBA00023128"/>
    </source>
</evidence>
<dbReference type="InterPro" id="IPR001709">
    <property type="entry name" value="Flavoprot_Pyr_Nucl_cyt_Rdtase"/>
</dbReference>
<evidence type="ECO:0000256" key="8">
    <source>
        <dbReference type="ARBA" id="ARBA00023027"/>
    </source>
</evidence>
<dbReference type="InterPro" id="IPR017927">
    <property type="entry name" value="FAD-bd_FR_type"/>
</dbReference>
<gene>
    <name evidence="15" type="ORF">PAXRUDRAFT_29519</name>
</gene>
<comment type="catalytic activity">
    <reaction evidence="10 12">
        <text>2 Fe(III)-[cytochrome b5] + NADH = 2 Fe(II)-[cytochrome b5] + NAD(+) + H(+)</text>
        <dbReference type="Rhea" id="RHEA:46680"/>
        <dbReference type="Rhea" id="RHEA-COMP:10438"/>
        <dbReference type="Rhea" id="RHEA-COMP:10439"/>
        <dbReference type="ChEBI" id="CHEBI:15378"/>
        <dbReference type="ChEBI" id="CHEBI:29033"/>
        <dbReference type="ChEBI" id="CHEBI:29034"/>
        <dbReference type="ChEBI" id="CHEBI:57540"/>
        <dbReference type="ChEBI" id="CHEBI:57945"/>
        <dbReference type="EC" id="1.6.2.2"/>
    </reaction>
</comment>
<reference evidence="16" key="2">
    <citation type="submission" date="2015-01" db="EMBL/GenBank/DDBJ databases">
        <title>Evolutionary Origins and Diversification of the Mycorrhizal Mutualists.</title>
        <authorList>
            <consortium name="DOE Joint Genome Institute"/>
            <consortium name="Mycorrhizal Genomics Consortium"/>
            <person name="Kohler A."/>
            <person name="Kuo A."/>
            <person name="Nagy L.G."/>
            <person name="Floudas D."/>
            <person name="Copeland A."/>
            <person name="Barry K.W."/>
            <person name="Cichocki N."/>
            <person name="Veneault-Fourrey C."/>
            <person name="LaButti K."/>
            <person name="Lindquist E.A."/>
            <person name="Lipzen A."/>
            <person name="Lundell T."/>
            <person name="Morin E."/>
            <person name="Murat C."/>
            <person name="Riley R."/>
            <person name="Ohm R."/>
            <person name="Sun H."/>
            <person name="Tunlid A."/>
            <person name="Henrissat B."/>
            <person name="Grigoriev I.V."/>
            <person name="Hibbett D.S."/>
            <person name="Martin F."/>
        </authorList>
    </citation>
    <scope>NUCLEOTIDE SEQUENCE [LARGE SCALE GENOMIC DNA]</scope>
    <source>
        <strain evidence="16">Ve08.2h10</strain>
    </source>
</reference>
<keyword evidence="13" id="KW-1133">Transmembrane helix</keyword>
<evidence type="ECO:0000256" key="11">
    <source>
        <dbReference type="PIRSR" id="PIRSR601834-1"/>
    </source>
</evidence>
<keyword evidence="6 11" id="KW-0274">FAD</keyword>
<comment type="subcellular location">
    <subcellularLocation>
        <location evidence="2">Mitochondrion outer membrane</location>
        <topology evidence="2">Single-pass membrane protein</topology>
    </subcellularLocation>
</comment>
<dbReference type="STRING" id="930991.A0A0D0DP47"/>
<feature type="transmembrane region" description="Helical" evidence="13">
    <location>
        <begin position="34"/>
        <end position="53"/>
    </location>
</feature>
<comment type="cofactor">
    <cofactor evidence="1 11 12">
        <name>FAD</name>
        <dbReference type="ChEBI" id="CHEBI:57692"/>
    </cofactor>
</comment>
<keyword evidence="13" id="KW-0812">Transmembrane</keyword>
<keyword evidence="7 12" id="KW-0560">Oxidoreductase</keyword>
<dbReference type="GO" id="GO:0090524">
    <property type="term" value="F:cytochrome-b5 reductase activity, acting on NADH"/>
    <property type="evidence" value="ECO:0007669"/>
    <property type="project" value="UniProtKB-EC"/>
</dbReference>
<dbReference type="InParanoid" id="A0A0D0DP47"/>
<feature type="binding site" evidence="11">
    <location>
        <position position="153"/>
    </location>
    <ligand>
        <name>FAD</name>
        <dbReference type="ChEBI" id="CHEBI:57692"/>
    </ligand>
</feature>
<evidence type="ECO:0000256" key="10">
    <source>
        <dbReference type="ARBA" id="ARBA00047682"/>
    </source>
</evidence>
<organism evidence="15 16">
    <name type="scientific">Paxillus rubicundulus Ve08.2h10</name>
    <dbReference type="NCBI Taxonomy" id="930991"/>
    <lineage>
        <taxon>Eukaryota</taxon>
        <taxon>Fungi</taxon>
        <taxon>Dikarya</taxon>
        <taxon>Basidiomycota</taxon>
        <taxon>Agaricomycotina</taxon>
        <taxon>Agaricomycetes</taxon>
        <taxon>Agaricomycetidae</taxon>
        <taxon>Boletales</taxon>
        <taxon>Paxilineae</taxon>
        <taxon>Paxillaceae</taxon>
        <taxon>Paxillus</taxon>
    </lineage>
</organism>
<dbReference type="InterPro" id="IPR008333">
    <property type="entry name" value="Cbr1-like_FAD-bd_dom"/>
</dbReference>
<dbReference type="InterPro" id="IPR017938">
    <property type="entry name" value="Riboflavin_synthase-like_b-brl"/>
</dbReference>
<dbReference type="PANTHER" id="PTHR19370">
    <property type="entry name" value="NADH-CYTOCHROME B5 REDUCTASE"/>
    <property type="match status" value="1"/>
</dbReference>